<dbReference type="AlphaFoldDB" id="A0A0E2E448"/>
<dbReference type="RefSeq" id="WP_002684861.1">
    <property type="nucleotide sequence ID" value="NZ_CM001795.1"/>
</dbReference>
<accession>A0A0E2E448</accession>
<dbReference type="EMBL" id="AGDV01000012">
    <property type="protein sequence ID" value="EMB33332.1"/>
    <property type="molecule type" value="Genomic_DNA"/>
</dbReference>
<sequence>MAFWEMFADRDFHDGKKWRNKGEKIEFTTRGNQRPTVFDISKATREKYGRDLSSYFKLRDKF</sequence>
<evidence type="ECO:0000313" key="1">
    <source>
        <dbReference type="EMBL" id="EMB33332.1"/>
    </source>
</evidence>
<protein>
    <submittedName>
        <fullName evidence="1">Uncharacterized protein</fullName>
    </submittedName>
</protein>
<gene>
    <name evidence="1" type="ORF">HMPREF9726_01693</name>
</gene>
<reference evidence="1" key="1">
    <citation type="submission" date="2012-01" db="EMBL/GenBank/DDBJ databases">
        <title>The Genome Sequence of Treponema denticola H-22.</title>
        <authorList>
            <consortium name="The Broad Institute Genome Sequencing Platform"/>
            <person name="Earl A."/>
            <person name="Ward D."/>
            <person name="Feldgarden M."/>
            <person name="Gevers D."/>
            <person name="Blanton J.M."/>
            <person name="Fenno C.J."/>
            <person name="Baranova O.V."/>
            <person name="Mathney J."/>
            <person name="Dewhirst F.E."/>
            <person name="Izard J."/>
            <person name="Young S.K."/>
            <person name="Zeng Q."/>
            <person name="Gargeya S."/>
            <person name="Fitzgerald M."/>
            <person name="Haas B."/>
            <person name="Abouelleil A."/>
            <person name="Alvarado L."/>
            <person name="Arachchi H.M."/>
            <person name="Berlin A."/>
            <person name="Chapman S.B."/>
            <person name="Gearin G."/>
            <person name="Goldberg J."/>
            <person name="Griggs A."/>
            <person name="Gujja S."/>
            <person name="Hansen M."/>
            <person name="Heiman D."/>
            <person name="Howarth C."/>
            <person name="Larimer J."/>
            <person name="Lui A."/>
            <person name="MacDonald P.J.P."/>
            <person name="McCowen C."/>
            <person name="Montmayeur A."/>
            <person name="Murphy C."/>
            <person name="Neiman D."/>
            <person name="Pearson M."/>
            <person name="Priest M."/>
            <person name="Roberts A."/>
            <person name="Saif S."/>
            <person name="Shea T."/>
            <person name="Sisk P."/>
            <person name="Stolte C."/>
            <person name="Sykes S."/>
            <person name="Wortman J."/>
            <person name="Nusbaum C."/>
            <person name="Birren B."/>
        </authorList>
    </citation>
    <scope>NUCLEOTIDE SEQUENCE [LARGE SCALE GENOMIC DNA]</scope>
    <source>
        <strain evidence="1">H-22</strain>
    </source>
</reference>
<organism evidence="1">
    <name type="scientific">Treponema denticola H-22</name>
    <dbReference type="NCBI Taxonomy" id="999432"/>
    <lineage>
        <taxon>Bacteria</taxon>
        <taxon>Pseudomonadati</taxon>
        <taxon>Spirochaetota</taxon>
        <taxon>Spirochaetia</taxon>
        <taxon>Spirochaetales</taxon>
        <taxon>Treponemataceae</taxon>
        <taxon>Treponema</taxon>
    </lineage>
</organism>
<name>A0A0E2E448_TREDN</name>
<comment type="caution">
    <text evidence="1">The sequence shown here is derived from an EMBL/GenBank/DDBJ whole genome shotgun (WGS) entry which is preliminary data.</text>
</comment>
<dbReference type="Proteomes" id="UP000011705">
    <property type="component" value="Chromosome"/>
</dbReference>
<proteinExistence type="predicted"/>
<dbReference type="HOGENOM" id="CLU_2902976_0_0_12"/>